<reference evidence="2 3" key="1">
    <citation type="submission" date="2019-02" db="EMBL/GenBank/DDBJ databases">
        <title>Genome of Pseudomonas korensis isolated from heavy metal contaminated environment.</title>
        <authorList>
            <person name="Ayangbenro A.S."/>
            <person name="Babalola O."/>
        </authorList>
    </citation>
    <scope>NUCLEOTIDE SEQUENCE [LARGE SCALE GENOMIC DNA]</scope>
    <source>
        <strain evidence="2 3">AB36</strain>
    </source>
</reference>
<proteinExistence type="predicted"/>
<accession>A0A4Q4L3D0</accession>
<gene>
    <name evidence="2" type="ORF">EVS84_15650</name>
</gene>
<dbReference type="Proteomes" id="UP000291107">
    <property type="component" value="Unassembled WGS sequence"/>
</dbReference>
<feature type="region of interest" description="Disordered" evidence="1">
    <location>
        <begin position="1"/>
        <end position="24"/>
    </location>
</feature>
<evidence type="ECO:0000313" key="3">
    <source>
        <dbReference type="Proteomes" id="UP000291107"/>
    </source>
</evidence>
<dbReference type="RefSeq" id="WP_129998968.1">
    <property type="nucleotide sequence ID" value="NZ_JAVDVD010000012.1"/>
</dbReference>
<evidence type="ECO:0000256" key="1">
    <source>
        <dbReference type="SAM" id="MobiDB-lite"/>
    </source>
</evidence>
<organism evidence="2 3">
    <name type="scientific">Pseudomonas koreensis</name>
    <dbReference type="NCBI Taxonomy" id="198620"/>
    <lineage>
        <taxon>Bacteria</taxon>
        <taxon>Pseudomonadati</taxon>
        <taxon>Pseudomonadota</taxon>
        <taxon>Gammaproteobacteria</taxon>
        <taxon>Pseudomonadales</taxon>
        <taxon>Pseudomonadaceae</taxon>
        <taxon>Pseudomonas</taxon>
    </lineage>
</organism>
<protein>
    <submittedName>
        <fullName evidence="2">Uncharacterized protein</fullName>
    </submittedName>
</protein>
<dbReference type="EMBL" id="SEUB01000005">
    <property type="protein sequence ID" value="RYM41320.1"/>
    <property type="molecule type" value="Genomic_DNA"/>
</dbReference>
<evidence type="ECO:0000313" key="2">
    <source>
        <dbReference type="EMBL" id="RYM41320.1"/>
    </source>
</evidence>
<sequence length="66" mass="7370">MKANQLLIKPGGDMKKAKQRPPEALVRSLKTRRLADHELTANQRRLLQLLITGIEDEPSVLAAGRL</sequence>
<comment type="caution">
    <text evidence="2">The sequence shown here is derived from an EMBL/GenBank/DDBJ whole genome shotgun (WGS) entry which is preliminary data.</text>
</comment>
<dbReference type="AlphaFoldDB" id="A0A4Q4L3D0"/>
<name>A0A4Q4L3D0_9PSED</name>